<comment type="caution">
    <text evidence="1">The sequence shown here is derived from an EMBL/GenBank/DDBJ whole genome shotgun (WGS) entry which is preliminary data.</text>
</comment>
<organism evidence="1 2">
    <name type="scientific">Pseudomonas carassii</name>
    <dbReference type="NCBI Taxonomy" id="3115855"/>
    <lineage>
        <taxon>Bacteria</taxon>
        <taxon>Pseudomonadati</taxon>
        <taxon>Pseudomonadota</taxon>
        <taxon>Gammaproteobacteria</taxon>
        <taxon>Pseudomonadales</taxon>
        <taxon>Pseudomonadaceae</taxon>
        <taxon>Pseudomonas</taxon>
    </lineage>
</organism>
<proteinExistence type="predicted"/>
<reference evidence="1" key="1">
    <citation type="submission" date="2024-01" db="EMBL/GenBank/DDBJ databases">
        <title>Unpublished Manusciprt.</title>
        <authorList>
            <person name="Duman M."/>
            <person name="Valdes E.G."/>
            <person name="Ajmi N."/>
            <person name="Altun S."/>
            <person name="Saticioglu I.B."/>
        </authorList>
    </citation>
    <scope>NUCLEOTIDE SEQUENCE</scope>
    <source>
        <strain evidence="1">137P</strain>
    </source>
</reference>
<sequence length="120" mass="13626">MQWEIVEGYLNARTDEGEYVKYGSKAESLHAMHEYVGGCWFVFSGVTFVRRFVCEYALDKKAFSGNRFPEEFGDGSMSGKQGEKYFLEGVINCSPGPGWMSLEIHAESMHIEILDHEVGR</sequence>
<keyword evidence="2" id="KW-1185">Reference proteome</keyword>
<dbReference type="Proteomes" id="UP001354227">
    <property type="component" value="Unassembled WGS sequence"/>
</dbReference>
<gene>
    <name evidence="1" type="ORF">V0R62_17950</name>
</gene>
<dbReference type="EMBL" id="JAZDCT010000024">
    <property type="protein sequence ID" value="MEE1889551.1"/>
    <property type="molecule type" value="Genomic_DNA"/>
</dbReference>
<evidence type="ECO:0000313" key="1">
    <source>
        <dbReference type="EMBL" id="MEE1889551.1"/>
    </source>
</evidence>
<protein>
    <submittedName>
        <fullName evidence="1">Uncharacterized protein</fullName>
    </submittedName>
</protein>
<name>A0ABU7HEC9_9PSED</name>
<evidence type="ECO:0000313" key="2">
    <source>
        <dbReference type="Proteomes" id="UP001354227"/>
    </source>
</evidence>
<accession>A0ABU7HEC9</accession>